<evidence type="ECO:0000256" key="6">
    <source>
        <dbReference type="SAM" id="MobiDB-lite"/>
    </source>
</evidence>
<evidence type="ECO:0000256" key="2">
    <source>
        <dbReference type="ARBA" id="ARBA00022475"/>
    </source>
</evidence>
<reference evidence="10" key="1">
    <citation type="journal article" date="2019" name="Int. J. Syst. Evol. Microbiol.">
        <title>The Global Catalogue of Microorganisms (GCM) 10K type strain sequencing project: providing services to taxonomists for standard genome sequencing and annotation.</title>
        <authorList>
            <consortium name="The Broad Institute Genomics Platform"/>
            <consortium name="The Broad Institute Genome Sequencing Center for Infectious Disease"/>
            <person name="Wu L."/>
            <person name="Ma J."/>
        </authorList>
    </citation>
    <scope>NUCLEOTIDE SEQUENCE [LARGE SCALE GENOMIC DNA]</scope>
    <source>
        <strain evidence="10">NBRC 106310</strain>
    </source>
</reference>
<evidence type="ECO:0000256" key="1">
    <source>
        <dbReference type="ARBA" id="ARBA00004651"/>
    </source>
</evidence>
<dbReference type="EMBL" id="AP027728">
    <property type="protein sequence ID" value="BDZ37648.1"/>
    <property type="molecule type" value="Genomic_DNA"/>
</dbReference>
<evidence type="ECO:0000256" key="3">
    <source>
        <dbReference type="ARBA" id="ARBA00022692"/>
    </source>
</evidence>
<feature type="region of interest" description="Disordered" evidence="6">
    <location>
        <begin position="69"/>
        <end position="89"/>
    </location>
</feature>
<protein>
    <recommendedName>
        <fullName evidence="8">Cardiolipin synthase N-terminal domain-containing protein</fullName>
    </recommendedName>
</protein>
<evidence type="ECO:0000256" key="4">
    <source>
        <dbReference type="ARBA" id="ARBA00022989"/>
    </source>
</evidence>
<gene>
    <name evidence="9" type="ORF">GCM10025863_02620</name>
</gene>
<evidence type="ECO:0000256" key="7">
    <source>
        <dbReference type="SAM" id="Phobius"/>
    </source>
</evidence>
<organism evidence="9 10">
    <name type="scientific">Microbacterium suwonense</name>
    <dbReference type="NCBI Taxonomy" id="683047"/>
    <lineage>
        <taxon>Bacteria</taxon>
        <taxon>Bacillati</taxon>
        <taxon>Actinomycetota</taxon>
        <taxon>Actinomycetes</taxon>
        <taxon>Micrococcales</taxon>
        <taxon>Microbacteriaceae</taxon>
        <taxon>Microbacterium</taxon>
    </lineage>
</organism>
<evidence type="ECO:0000313" key="10">
    <source>
        <dbReference type="Proteomes" id="UP001321543"/>
    </source>
</evidence>
<accession>A0ABM8FPV3</accession>
<dbReference type="Proteomes" id="UP001321543">
    <property type="component" value="Chromosome"/>
</dbReference>
<feature type="domain" description="Cardiolipin synthase N-terminal" evidence="8">
    <location>
        <begin position="11"/>
        <end position="56"/>
    </location>
</feature>
<dbReference type="Pfam" id="PF13396">
    <property type="entry name" value="PLDc_N"/>
    <property type="match status" value="1"/>
</dbReference>
<keyword evidence="4 7" id="KW-1133">Transmembrane helix</keyword>
<keyword evidence="3 7" id="KW-0812">Transmembrane</keyword>
<name>A0ABM8FPV3_9MICO</name>
<feature type="transmembrane region" description="Helical" evidence="7">
    <location>
        <begin position="34"/>
        <end position="54"/>
    </location>
</feature>
<keyword evidence="5 7" id="KW-0472">Membrane</keyword>
<evidence type="ECO:0000259" key="8">
    <source>
        <dbReference type="Pfam" id="PF13396"/>
    </source>
</evidence>
<comment type="subcellular location">
    <subcellularLocation>
        <location evidence="1">Cell membrane</location>
        <topology evidence="1">Multi-pass membrane protein</topology>
    </subcellularLocation>
</comment>
<keyword evidence="10" id="KW-1185">Reference proteome</keyword>
<evidence type="ECO:0000313" key="9">
    <source>
        <dbReference type="EMBL" id="BDZ37648.1"/>
    </source>
</evidence>
<dbReference type="InterPro" id="IPR027379">
    <property type="entry name" value="CLS_N"/>
</dbReference>
<sequence>MGYLVSLLVVALMVFALVDIIRRDDSQVKYMPKLVWLLLVILLPFIGSVLWFGIGREYPEGGIRLERPARREAARPSQPTAPTVPIDTRTTEQQIADLDREIEEWRLRQEIAKRKRERGESADEA</sequence>
<dbReference type="RefSeq" id="WP_286301471.1">
    <property type="nucleotide sequence ID" value="NZ_AP027728.1"/>
</dbReference>
<evidence type="ECO:0000256" key="5">
    <source>
        <dbReference type="ARBA" id="ARBA00023136"/>
    </source>
</evidence>
<proteinExistence type="predicted"/>
<keyword evidence="2" id="KW-1003">Cell membrane</keyword>